<evidence type="ECO:0000313" key="3">
    <source>
        <dbReference type="Proteomes" id="UP000321583"/>
    </source>
</evidence>
<feature type="region of interest" description="Disordered" evidence="1">
    <location>
        <begin position="1"/>
        <end position="109"/>
    </location>
</feature>
<proteinExistence type="predicted"/>
<accession>A0A562DMD7</accession>
<dbReference type="EMBL" id="VLJS01000051">
    <property type="protein sequence ID" value="TWH10838.1"/>
    <property type="molecule type" value="Genomic_DNA"/>
</dbReference>
<sequence>PAPAVAQPAPAAAAPAPQPGESAAAPGAASSAPRQERGTAPGSDPWANVLADDRWGGQAQSAGPGPGLFDAQGRARLPGAGEAPGQGPGGGAGEGLAERGAPGGDSDAWTRERIEQSGTWLKRPPYDYEPTSFDRYWVPNESLLAEWVRKGIKSVAIPIPGTNGKRITCVVSLLQLGGGCGISDPNLNEQAAEARPPPDVPFKPELQEDNGSVRP</sequence>
<organism evidence="2 3">
    <name type="scientific">Pseudoxanthomonas taiwanensis J19</name>
    <dbReference type="NCBI Taxonomy" id="935569"/>
    <lineage>
        <taxon>Bacteria</taxon>
        <taxon>Pseudomonadati</taxon>
        <taxon>Pseudomonadota</taxon>
        <taxon>Gammaproteobacteria</taxon>
        <taxon>Lysobacterales</taxon>
        <taxon>Lysobacteraceae</taxon>
        <taxon>Pseudoxanthomonas</taxon>
    </lineage>
</organism>
<reference evidence="2 3" key="1">
    <citation type="submission" date="2019-07" db="EMBL/GenBank/DDBJ databases">
        <title>Genome sequencing of lignin-degrading bacterial isolates.</title>
        <authorList>
            <person name="Gladden J."/>
        </authorList>
    </citation>
    <scope>NUCLEOTIDE SEQUENCE [LARGE SCALE GENOMIC DNA]</scope>
    <source>
        <strain evidence="2 3">J19</strain>
    </source>
</reference>
<dbReference type="Proteomes" id="UP000321583">
    <property type="component" value="Unassembled WGS sequence"/>
</dbReference>
<evidence type="ECO:0000313" key="2">
    <source>
        <dbReference type="EMBL" id="TWH10838.1"/>
    </source>
</evidence>
<name>A0A562DMD7_9GAMM</name>
<feature type="region of interest" description="Disordered" evidence="1">
    <location>
        <begin position="182"/>
        <end position="215"/>
    </location>
</feature>
<gene>
    <name evidence="2" type="ORF">L613_002300000010</name>
</gene>
<protein>
    <recommendedName>
        <fullName evidence="4">Transmembrane repetitive protein</fullName>
    </recommendedName>
</protein>
<evidence type="ECO:0000256" key="1">
    <source>
        <dbReference type="SAM" id="MobiDB-lite"/>
    </source>
</evidence>
<feature type="non-terminal residue" evidence="2">
    <location>
        <position position="1"/>
    </location>
</feature>
<feature type="compositionally biased region" description="Gly residues" evidence="1">
    <location>
        <begin position="82"/>
        <end position="94"/>
    </location>
</feature>
<keyword evidence="3" id="KW-1185">Reference proteome</keyword>
<dbReference type="AlphaFoldDB" id="A0A562DMD7"/>
<evidence type="ECO:0008006" key="4">
    <source>
        <dbReference type="Google" id="ProtNLM"/>
    </source>
</evidence>
<comment type="caution">
    <text evidence="2">The sequence shown here is derived from an EMBL/GenBank/DDBJ whole genome shotgun (WGS) entry which is preliminary data.</text>
</comment>
<feature type="compositionally biased region" description="Low complexity" evidence="1">
    <location>
        <begin position="1"/>
        <end position="33"/>
    </location>
</feature>